<comment type="caution">
    <text evidence="2">The sequence shown here is derived from an EMBL/GenBank/DDBJ whole genome shotgun (WGS) entry which is preliminary data.</text>
</comment>
<gene>
    <name evidence="2" type="ORF">GIL414_LOCUS41002</name>
    <name evidence="1" type="ORF">SMN809_LOCUS36836</name>
</gene>
<sequence>CASKLVNEQQHPPYNQLVQSNEDLNPLSRFYFEHFLIFLIDYSRGIICQQLEFQFDRIGLTIYNSTL</sequence>
<reference evidence="2" key="1">
    <citation type="submission" date="2021-02" db="EMBL/GenBank/DDBJ databases">
        <authorList>
            <person name="Nowell W R."/>
        </authorList>
    </citation>
    <scope>NUCLEOTIDE SEQUENCE</scope>
</reference>
<feature type="non-terminal residue" evidence="2">
    <location>
        <position position="67"/>
    </location>
</feature>
<name>A0A8S2ZPI5_9BILA</name>
<dbReference type="Pfam" id="PF09737">
    <property type="entry name" value="Det1"/>
    <property type="match status" value="1"/>
</dbReference>
<proteinExistence type="predicted"/>
<evidence type="ECO:0000313" key="3">
    <source>
        <dbReference type="Proteomes" id="UP000681720"/>
    </source>
</evidence>
<dbReference type="EMBL" id="CAJOBJ010115077">
    <property type="protein sequence ID" value="CAF4649699.1"/>
    <property type="molecule type" value="Genomic_DNA"/>
</dbReference>
<organism evidence="2 3">
    <name type="scientific">Rotaria magnacalcarata</name>
    <dbReference type="NCBI Taxonomy" id="392030"/>
    <lineage>
        <taxon>Eukaryota</taxon>
        <taxon>Metazoa</taxon>
        <taxon>Spiralia</taxon>
        <taxon>Gnathifera</taxon>
        <taxon>Rotifera</taxon>
        <taxon>Eurotatoria</taxon>
        <taxon>Bdelloidea</taxon>
        <taxon>Philodinida</taxon>
        <taxon>Philodinidae</taxon>
        <taxon>Rotaria</taxon>
    </lineage>
</organism>
<protein>
    <submittedName>
        <fullName evidence="2">Uncharacterized protein</fullName>
    </submittedName>
</protein>
<dbReference type="Proteomes" id="UP000676336">
    <property type="component" value="Unassembled WGS sequence"/>
</dbReference>
<accession>A0A8S2ZPI5</accession>
<dbReference type="AlphaFoldDB" id="A0A8S2ZPI5"/>
<dbReference type="EMBL" id="CAJOBI010091876">
    <property type="protein sequence ID" value="CAF4546231.1"/>
    <property type="molecule type" value="Genomic_DNA"/>
</dbReference>
<evidence type="ECO:0000313" key="2">
    <source>
        <dbReference type="EMBL" id="CAF4649699.1"/>
    </source>
</evidence>
<dbReference type="Proteomes" id="UP000681720">
    <property type="component" value="Unassembled WGS sequence"/>
</dbReference>
<feature type="non-terminal residue" evidence="2">
    <location>
        <position position="1"/>
    </location>
</feature>
<dbReference type="InterPro" id="IPR019138">
    <property type="entry name" value="De-etiolated_protein_1_Det1"/>
</dbReference>
<evidence type="ECO:0000313" key="1">
    <source>
        <dbReference type="EMBL" id="CAF4546231.1"/>
    </source>
</evidence>